<comment type="caution">
    <text evidence="2">The sequence shown here is derived from an EMBL/GenBank/DDBJ whole genome shotgun (WGS) entry which is preliminary data.</text>
</comment>
<dbReference type="InterPro" id="IPR036047">
    <property type="entry name" value="F-box-like_dom_sf"/>
</dbReference>
<name>A0A6A3A4Z6_HIBSY</name>
<evidence type="ECO:0000259" key="1">
    <source>
        <dbReference type="PROSITE" id="PS50181"/>
    </source>
</evidence>
<evidence type="ECO:0000313" key="2">
    <source>
        <dbReference type="EMBL" id="KAE8699381.1"/>
    </source>
</evidence>
<dbReference type="Pfam" id="PF12937">
    <property type="entry name" value="F-box-like"/>
    <property type="match status" value="1"/>
</dbReference>
<feature type="domain" description="F-box" evidence="1">
    <location>
        <begin position="1"/>
        <end position="48"/>
    </location>
</feature>
<dbReference type="InterPro" id="IPR001810">
    <property type="entry name" value="F-box_dom"/>
</dbReference>
<dbReference type="CDD" id="cd09917">
    <property type="entry name" value="F-box_SF"/>
    <property type="match status" value="1"/>
</dbReference>
<protein>
    <submittedName>
        <fullName evidence="2">Galactose oxidase/kelch repeat superfamily protein isoform 2</fullName>
    </submittedName>
</protein>
<dbReference type="Gene3D" id="1.20.1280.50">
    <property type="match status" value="1"/>
</dbReference>
<dbReference type="Proteomes" id="UP000436088">
    <property type="component" value="Unassembled WGS sequence"/>
</dbReference>
<sequence>MWGNLPFDVLAKIFSFLSPDSLARARSGCRHWHVCVETYPMTNSFTALPHHHQAWFLGFPARNRGQHGYVHNPVNDNRHMLSFDFLPDPVRPIASMGSLILVRPTNCTVLRLALCNPFTRQFTYLPMLNTTRSNPAVGVITLDSGQDRPNPHFRVYVAGGMSKVPHGGAT</sequence>
<organism evidence="2 3">
    <name type="scientific">Hibiscus syriacus</name>
    <name type="common">Rose of Sharon</name>
    <dbReference type="NCBI Taxonomy" id="106335"/>
    <lineage>
        <taxon>Eukaryota</taxon>
        <taxon>Viridiplantae</taxon>
        <taxon>Streptophyta</taxon>
        <taxon>Embryophyta</taxon>
        <taxon>Tracheophyta</taxon>
        <taxon>Spermatophyta</taxon>
        <taxon>Magnoliopsida</taxon>
        <taxon>eudicotyledons</taxon>
        <taxon>Gunneridae</taxon>
        <taxon>Pentapetalae</taxon>
        <taxon>rosids</taxon>
        <taxon>malvids</taxon>
        <taxon>Malvales</taxon>
        <taxon>Malvaceae</taxon>
        <taxon>Malvoideae</taxon>
        <taxon>Hibiscus</taxon>
    </lineage>
</organism>
<keyword evidence="3" id="KW-1185">Reference proteome</keyword>
<dbReference type="GO" id="GO:0031146">
    <property type="term" value="P:SCF-dependent proteasomal ubiquitin-dependent protein catabolic process"/>
    <property type="evidence" value="ECO:0007669"/>
    <property type="project" value="TreeGrafter"/>
</dbReference>
<dbReference type="SUPFAM" id="SSF81383">
    <property type="entry name" value="F-box domain"/>
    <property type="match status" value="1"/>
</dbReference>
<dbReference type="GO" id="GO:0004842">
    <property type="term" value="F:ubiquitin-protein transferase activity"/>
    <property type="evidence" value="ECO:0007669"/>
    <property type="project" value="TreeGrafter"/>
</dbReference>
<dbReference type="AlphaFoldDB" id="A0A6A3A4Z6"/>
<proteinExistence type="predicted"/>
<dbReference type="PROSITE" id="PS50181">
    <property type="entry name" value="FBOX"/>
    <property type="match status" value="1"/>
</dbReference>
<evidence type="ECO:0000313" key="3">
    <source>
        <dbReference type="Proteomes" id="UP000436088"/>
    </source>
</evidence>
<accession>A0A6A3A4Z6</accession>
<gene>
    <name evidence="2" type="ORF">F3Y22_tig00110579pilonHSYRG00039</name>
</gene>
<dbReference type="PANTHER" id="PTHR46301:SF17">
    <property type="entry name" value="F-BOX DOMAIN-CONTAINING PROTEIN"/>
    <property type="match status" value="1"/>
</dbReference>
<dbReference type="EMBL" id="VEPZ02001039">
    <property type="protein sequence ID" value="KAE8699381.1"/>
    <property type="molecule type" value="Genomic_DNA"/>
</dbReference>
<dbReference type="PANTHER" id="PTHR46301">
    <property type="entry name" value="F-BOX/KELCH-REPEAT PROTEIN"/>
    <property type="match status" value="1"/>
</dbReference>
<reference evidence="2" key="1">
    <citation type="submission" date="2019-09" db="EMBL/GenBank/DDBJ databases">
        <title>Draft genome information of white flower Hibiscus syriacus.</title>
        <authorList>
            <person name="Kim Y.-M."/>
        </authorList>
    </citation>
    <scope>NUCLEOTIDE SEQUENCE [LARGE SCALE GENOMIC DNA]</scope>
    <source>
        <strain evidence="2">YM2019G1</strain>
    </source>
</reference>